<feature type="transmembrane region" description="Helical" evidence="1">
    <location>
        <begin position="12"/>
        <end position="28"/>
    </location>
</feature>
<reference evidence="2" key="1">
    <citation type="journal article" date="2017" name="Front. Cell. Infect. Microbiol.">
        <title>The Distinct Transcriptional Response of the Midgut of Amblyomma sculptum and Amblyomma aureolatum Ticks to Rickettsia rickettsii Correlates to Their Differences in Susceptibility to Infection.</title>
        <authorList>
            <person name="Martins L.A."/>
            <person name="Galletti M.F.B.M."/>
            <person name="Ribeiro J.M."/>
            <person name="Fujita A."/>
            <person name="Costa F.B."/>
            <person name="Labruna M.B."/>
            <person name="Daffre S."/>
            <person name="Fogaca A.C."/>
        </authorList>
    </citation>
    <scope>NUCLEOTIDE SEQUENCE</scope>
</reference>
<evidence type="ECO:0000256" key="1">
    <source>
        <dbReference type="SAM" id="Phobius"/>
    </source>
</evidence>
<feature type="non-terminal residue" evidence="2">
    <location>
        <position position="1"/>
    </location>
</feature>
<keyword evidence="1" id="KW-0472">Membrane</keyword>
<dbReference type="AlphaFoldDB" id="A0A1E1WWF8"/>
<accession>A0A1E1WWF8</accession>
<name>A0A1E1WWF8_9ACAR</name>
<evidence type="ECO:0000313" key="2">
    <source>
        <dbReference type="EMBL" id="JAT91314.1"/>
    </source>
</evidence>
<proteinExistence type="evidence at transcript level"/>
<sequence length="112" mass="11804">FPNKYTVDMELLARGPILFLILFAYVAATSTQEDVKSNSGTADCTADCRANNGTAINDNKNCSLTLVLGATPKMSEGTNLCGICKNATCTDITWPGLDSAGNQVLKPGSKKI</sequence>
<keyword evidence="1" id="KW-0812">Transmembrane</keyword>
<organism evidence="2">
    <name type="scientific">Amblyomma aureolatum</name>
    <dbReference type="NCBI Taxonomy" id="187763"/>
    <lineage>
        <taxon>Eukaryota</taxon>
        <taxon>Metazoa</taxon>
        <taxon>Ecdysozoa</taxon>
        <taxon>Arthropoda</taxon>
        <taxon>Chelicerata</taxon>
        <taxon>Arachnida</taxon>
        <taxon>Acari</taxon>
        <taxon>Parasitiformes</taxon>
        <taxon>Ixodida</taxon>
        <taxon>Ixodoidea</taxon>
        <taxon>Ixodidae</taxon>
        <taxon>Amblyomminae</taxon>
        <taxon>Amblyomma</taxon>
    </lineage>
</organism>
<dbReference type="EMBL" id="GFAC01007874">
    <property type="protein sequence ID" value="JAT91314.1"/>
    <property type="molecule type" value="mRNA"/>
</dbReference>
<protein>
    <submittedName>
        <fullName evidence="2">Putative secreted protein</fullName>
    </submittedName>
</protein>
<keyword evidence="1" id="KW-1133">Transmembrane helix</keyword>